<feature type="transmembrane region" description="Helical" evidence="4">
    <location>
        <begin position="221"/>
        <end position="239"/>
    </location>
</feature>
<comment type="catalytic activity">
    <reaction evidence="3">
        <text>2 GTP = 3',3'-c-di-GMP + 2 diphosphate</text>
        <dbReference type="Rhea" id="RHEA:24898"/>
        <dbReference type="ChEBI" id="CHEBI:33019"/>
        <dbReference type="ChEBI" id="CHEBI:37565"/>
        <dbReference type="ChEBI" id="CHEBI:58805"/>
        <dbReference type="EC" id="2.7.7.65"/>
    </reaction>
</comment>
<organism evidence="6 7">
    <name type="scientific">Paraglaciecola hydrolytica</name>
    <dbReference type="NCBI Taxonomy" id="1799789"/>
    <lineage>
        <taxon>Bacteria</taxon>
        <taxon>Pseudomonadati</taxon>
        <taxon>Pseudomonadota</taxon>
        <taxon>Gammaproteobacteria</taxon>
        <taxon>Alteromonadales</taxon>
        <taxon>Alteromonadaceae</taxon>
        <taxon>Paraglaciecola</taxon>
    </lineage>
</organism>
<evidence type="ECO:0000313" key="6">
    <source>
        <dbReference type="EMBL" id="KXI30658.1"/>
    </source>
</evidence>
<dbReference type="AlphaFoldDB" id="A0A136A607"/>
<dbReference type="Gene3D" id="3.30.70.270">
    <property type="match status" value="1"/>
</dbReference>
<dbReference type="GO" id="GO:0052621">
    <property type="term" value="F:diguanylate cyclase activity"/>
    <property type="evidence" value="ECO:0007669"/>
    <property type="project" value="UniProtKB-EC"/>
</dbReference>
<evidence type="ECO:0000313" key="7">
    <source>
        <dbReference type="Proteomes" id="UP000070299"/>
    </source>
</evidence>
<comment type="cofactor">
    <cofactor evidence="1">
        <name>Mg(2+)</name>
        <dbReference type="ChEBI" id="CHEBI:18420"/>
    </cofactor>
</comment>
<proteinExistence type="predicted"/>
<name>A0A136A607_9ALTE</name>
<dbReference type="GO" id="GO:0043709">
    <property type="term" value="P:cell adhesion involved in single-species biofilm formation"/>
    <property type="evidence" value="ECO:0007669"/>
    <property type="project" value="TreeGrafter"/>
</dbReference>
<dbReference type="SUPFAM" id="SSF55073">
    <property type="entry name" value="Nucleotide cyclase"/>
    <property type="match status" value="1"/>
</dbReference>
<evidence type="ECO:0000256" key="1">
    <source>
        <dbReference type="ARBA" id="ARBA00001946"/>
    </source>
</evidence>
<protein>
    <recommendedName>
        <fullName evidence="2">diguanylate cyclase</fullName>
        <ecNumber evidence="2">2.7.7.65</ecNumber>
    </recommendedName>
</protein>
<feature type="domain" description="GGDEF" evidence="5">
    <location>
        <begin position="305"/>
        <end position="434"/>
    </location>
</feature>
<dbReference type="Pfam" id="PF00990">
    <property type="entry name" value="GGDEF"/>
    <property type="match status" value="1"/>
</dbReference>
<sequence>MKSEIKTILVLFCVSALMLILHKVALDRIFIIEMDGDIPILALDDKSAGGSSSAITFMDGGRRILQCELSASYQYPFCELNFQLADLSQGQPVKGGDFSKYDRVGLWLRYTAPVDAGIRLHLRNFNPDYSDLADENSLKFNSIEWFAVQGSTQPIWIPLDNMQVSTWWLSENKVSLKNSGPELTNITTLELSTGTMVVEGKYELEVEKIEFRGKFISKEQLYLILVSMWMMFAFVRLVYSSIKFNKTLRFFKFREQELTTINHLLDNKSRELQDRVGRDVLTGVLNRQGLQAIIFNQDGSINRTKGLSIAFIDIDYFKQVNDNFGHKVGDDILIEFARLIEDNTRHSTEILARWGGEEFILACPNSNLHEVELLAEKIRAIIASHRWPQGIKLTCSMGVAQMSEETFEDFIQRADLALYQAKKRGRNRIVSAVKN</sequence>
<evidence type="ECO:0000256" key="2">
    <source>
        <dbReference type="ARBA" id="ARBA00012528"/>
    </source>
</evidence>
<keyword evidence="4" id="KW-1133">Transmembrane helix</keyword>
<dbReference type="SMART" id="SM00267">
    <property type="entry name" value="GGDEF"/>
    <property type="match status" value="1"/>
</dbReference>
<dbReference type="CDD" id="cd01949">
    <property type="entry name" value="GGDEF"/>
    <property type="match status" value="1"/>
</dbReference>
<dbReference type="PANTHER" id="PTHR45138:SF9">
    <property type="entry name" value="DIGUANYLATE CYCLASE DGCM-RELATED"/>
    <property type="match status" value="1"/>
</dbReference>
<dbReference type="InterPro" id="IPR000160">
    <property type="entry name" value="GGDEF_dom"/>
</dbReference>
<dbReference type="STRING" id="1799789.AX660_04290"/>
<accession>A0A136A607</accession>
<dbReference type="SUPFAM" id="SSF49785">
    <property type="entry name" value="Galactose-binding domain-like"/>
    <property type="match status" value="1"/>
</dbReference>
<dbReference type="PROSITE" id="PS50887">
    <property type="entry name" value="GGDEF"/>
    <property type="match status" value="1"/>
</dbReference>
<evidence type="ECO:0000256" key="3">
    <source>
        <dbReference type="ARBA" id="ARBA00034247"/>
    </source>
</evidence>
<dbReference type="InterPro" id="IPR050469">
    <property type="entry name" value="Diguanylate_Cyclase"/>
</dbReference>
<dbReference type="PANTHER" id="PTHR45138">
    <property type="entry name" value="REGULATORY COMPONENTS OF SENSORY TRANSDUCTION SYSTEM"/>
    <property type="match status" value="1"/>
</dbReference>
<dbReference type="InterPro" id="IPR043128">
    <property type="entry name" value="Rev_trsase/Diguanyl_cyclase"/>
</dbReference>
<dbReference type="GO" id="GO:0005886">
    <property type="term" value="C:plasma membrane"/>
    <property type="evidence" value="ECO:0007669"/>
    <property type="project" value="TreeGrafter"/>
</dbReference>
<dbReference type="NCBIfam" id="TIGR00254">
    <property type="entry name" value="GGDEF"/>
    <property type="match status" value="1"/>
</dbReference>
<dbReference type="EMBL" id="LSNE01000002">
    <property type="protein sequence ID" value="KXI30658.1"/>
    <property type="molecule type" value="Genomic_DNA"/>
</dbReference>
<dbReference type="GO" id="GO:1902201">
    <property type="term" value="P:negative regulation of bacterial-type flagellum-dependent cell motility"/>
    <property type="evidence" value="ECO:0007669"/>
    <property type="project" value="TreeGrafter"/>
</dbReference>
<evidence type="ECO:0000256" key="4">
    <source>
        <dbReference type="SAM" id="Phobius"/>
    </source>
</evidence>
<evidence type="ECO:0000259" key="5">
    <source>
        <dbReference type="PROSITE" id="PS50887"/>
    </source>
</evidence>
<comment type="caution">
    <text evidence="6">The sequence shown here is derived from an EMBL/GenBank/DDBJ whole genome shotgun (WGS) entry which is preliminary data.</text>
</comment>
<gene>
    <name evidence="6" type="ORF">AX660_04290</name>
</gene>
<keyword evidence="4" id="KW-0472">Membrane</keyword>
<dbReference type="Proteomes" id="UP000070299">
    <property type="component" value="Unassembled WGS sequence"/>
</dbReference>
<keyword evidence="7" id="KW-1185">Reference proteome</keyword>
<dbReference type="EC" id="2.7.7.65" evidence="2"/>
<dbReference type="FunFam" id="3.30.70.270:FF:000001">
    <property type="entry name" value="Diguanylate cyclase domain protein"/>
    <property type="match status" value="1"/>
</dbReference>
<keyword evidence="4" id="KW-0812">Transmembrane</keyword>
<reference evidence="7" key="1">
    <citation type="submission" date="2016-02" db="EMBL/GenBank/DDBJ databases">
        <authorList>
            <person name="Schultz-Johansen M."/>
            <person name="Glaring M.A."/>
            <person name="Bech P.K."/>
            <person name="Stougaard P."/>
        </authorList>
    </citation>
    <scope>NUCLEOTIDE SEQUENCE [LARGE SCALE GENOMIC DNA]</scope>
    <source>
        <strain evidence="7">S66</strain>
    </source>
</reference>
<dbReference type="InterPro" id="IPR008979">
    <property type="entry name" value="Galactose-bd-like_sf"/>
</dbReference>
<dbReference type="InterPro" id="IPR029787">
    <property type="entry name" value="Nucleotide_cyclase"/>
</dbReference>